<dbReference type="EMBL" id="ML993680">
    <property type="protein sequence ID" value="KAF2158361.1"/>
    <property type="molecule type" value="Genomic_DNA"/>
</dbReference>
<dbReference type="CDD" id="cd18186">
    <property type="entry name" value="BTB_POZ_ZBTB_KLHL-like"/>
    <property type="match status" value="1"/>
</dbReference>
<dbReference type="InterPro" id="IPR011333">
    <property type="entry name" value="SKP1/BTB/POZ_sf"/>
</dbReference>
<dbReference type="GeneID" id="54563471"/>
<dbReference type="PANTHER" id="PTHR47843">
    <property type="entry name" value="BTB DOMAIN-CONTAINING PROTEIN-RELATED"/>
    <property type="match status" value="1"/>
</dbReference>
<dbReference type="OrthoDB" id="1022638at2759"/>
<proteinExistence type="predicted"/>
<keyword evidence="2" id="KW-1185">Reference proteome</keyword>
<dbReference type="Gene3D" id="3.30.710.10">
    <property type="entry name" value="Potassium Channel Kv1.1, Chain A"/>
    <property type="match status" value="1"/>
</dbReference>
<dbReference type="Proteomes" id="UP000799537">
    <property type="component" value="Unassembled WGS sequence"/>
</dbReference>
<name>A0A6A6BUC2_ZASCE</name>
<dbReference type="AlphaFoldDB" id="A0A6A6BUC2"/>
<accession>A0A6A6BUC2</accession>
<protein>
    <recommendedName>
        <fullName evidence="3">BTB domain-containing protein</fullName>
    </recommendedName>
</protein>
<gene>
    <name evidence="1" type="ORF">M409DRAFT_31115</name>
</gene>
<dbReference type="RefSeq" id="XP_033659250.1">
    <property type="nucleotide sequence ID" value="XM_033810199.1"/>
</dbReference>
<evidence type="ECO:0000313" key="1">
    <source>
        <dbReference type="EMBL" id="KAF2158361.1"/>
    </source>
</evidence>
<organism evidence="1 2">
    <name type="scientific">Zasmidium cellare ATCC 36951</name>
    <dbReference type="NCBI Taxonomy" id="1080233"/>
    <lineage>
        <taxon>Eukaryota</taxon>
        <taxon>Fungi</taxon>
        <taxon>Dikarya</taxon>
        <taxon>Ascomycota</taxon>
        <taxon>Pezizomycotina</taxon>
        <taxon>Dothideomycetes</taxon>
        <taxon>Dothideomycetidae</taxon>
        <taxon>Mycosphaerellales</taxon>
        <taxon>Mycosphaerellaceae</taxon>
        <taxon>Zasmidium</taxon>
    </lineage>
</organism>
<evidence type="ECO:0008006" key="3">
    <source>
        <dbReference type="Google" id="ProtNLM"/>
    </source>
</evidence>
<evidence type="ECO:0000313" key="2">
    <source>
        <dbReference type="Proteomes" id="UP000799537"/>
    </source>
</evidence>
<dbReference type="PANTHER" id="PTHR47843:SF2">
    <property type="entry name" value="BTB DOMAIN-CONTAINING PROTEIN"/>
    <property type="match status" value="1"/>
</dbReference>
<sequence length="194" mass="22110">MATDPRAYKKHVLELRGRPVTLVNSEFFAAALKKEWQEGQKRQVPLPADRPKVVDLYVHWLYTGKIFVRPLLEETGENNTESAIIVELFLFGEKVQDGNLKDAAIDALIMATNTQDKDQKLWYPTNTIEDAYNGTPASSPLRRLLVDMYISHGHGPWIKGTEPIEFLVDLSRALIDSRRDKPNPRSDQLKANRV</sequence>
<reference evidence="1" key="1">
    <citation type="journal article" date="2020" name="Stud. Mycol.">
        <title>101 Dothideomycetes genomes: a test case for predicting lifestyles and emergence of pathogens.</title>
        <authorList>
            <person name="Haridas S."/>
            <person name="Albert R."/>
            <person name="Binder M."/>
            <person name="Bloem J."/>
            <person name="Labutti K."/>
            <person name="Salamov A."/>
            <person name="Andreopoulos B."/>
            <person name="Baker S."/>
            <person name="Barry K."/>
            <person name="Bills G."/>
            <person name="Bluhm B."/>
            <person name="Cannon C."/>
            <person name="Castanera R."/>
            <person name="Culley D."/>
            <person name="Daum C."/>
            <person name="Ezra D."/>
            <person name="Gonzalez J."/>
            <person name="Henrissat B."/>
            <person name="Kuo A."/>
            <person name="Liang C."/>
            <person name="Lipzen A."/>
            <person name="Lutzoni F."/>
            <person name="Magnuson J."/>
            <person name="Mondo S."/>
            <person name="Nolan M."/>
            <person name="Ohm R."/>
            <person name="Pangilinan J."/>
            <person name="Park H.-J."/>
            <person name="Ramirez L."/>
            <person name="Alfaro M."/>
            <person name="Sun H."/>
            <person name="Tritt A."/>
            <person name="Yoshinaga Y."/>
            <person name="Zwiers L.-H."/>
            <person name="Turgeon B."/>
            <person name="Goodwin S."/>
            <person name="Spatafora J."/>
            <person name="Crous P."/>
            <person name="Grigoriev I."/>
        </authorList>
    </citation>
    <scope>NUCLEOTIDE SEQUENCE</scope>
    <source>
        <strain evidence="1">ATCC 36951</strain>
    </source>
</reference>